<dbReference type="InterPro" id="IPR047115">
    <property type="entry name" value="ARSB"/>
</dbReference>
<dbReference type="InterPro" id="IPR000917">
    <property type="entry name" value="Sulfatase_N"/>
</dbReference>
<gene>
    <name evidence="8" type="ORF">CAPTEDRAFT_107177</name>
</gene>
<evidence type="ECO:0000256" key="6">
    <source>
        <dbReference type="ARBA" id="ARBA00023180"/>
    </source>
</evidence>
<dbReference type="SUPFAM" id="SSF53649">
    <property type="entry name" value="Alkaline phosphatase-like"/>
    <property type="match status" value="1"/>
</dbReference>
<dbReference type="OMA" id="ANQQSEM"/>
<keyword evidence="4" id="KW-0378">Hydrolase</keyword>
<dbReference type="InterPro" id="IPR017850">
    <property type="entry name" value="Alkaline_phosphatase_core_sf"/>
</dbReference>
<organism evidence="8">
    <name type="scientific">Capitella teleta</name>
    <name type="common">Polychaete worm</name>
    <dbReference type="NCBI Taxonomy" id="283909"/>
    <lineage>
        <taxon>Eukaryota</taxon>
        <taxon>Metazoa</taxon>
        <taxon>Spiralia</taxon>
        <taxon>Lophotrochozoa</taxon>
        <taxon>Annelida</taxon>
        <taxon>Polychaeta</taxon>
        <taxon>Sedentaria</taxon>
        <taxon>Scolecida</taxon>
        <taxon>Capitellidae</taxon>
        <taxon>Capitella</taxon>
    </lineage>
</organism>
<dbReference type="GO" id="GO:0008484">
    <property type="term" value="F:sulfuric ester hydrolase activity"/>
    <property type="evidence" value="ECO:0007669"/>
    <property type="project" value="InterPro"/>
</dbReference>
<dbReference type="PANTHER" id="PTHR10342">
    <property type="entry name" value="ARYLSULFATASE"/>
    <property type="match status" value="1"/>
</dbReference>
<dbReference type="Pfam" id="PF00884">
    <property type="entry name" value="Sulfatase"/>
    <property type="match status" value="1"/>
</dbReference>
<accession>R7TJL7</accession>
<reference evidence="10" key="1">
    <citation type="submission" date="2012-12" db="EMBL/GenBank/DDBJ databases">
        <authorList>
            <person name="Hellsten U."/>
            <person name="Grimwood J."/>
            <person name="Chapman J.A."/>
            <person name="Shapiro H."/>
            <person name="Aerts A."/>
            <person name="Otillar R.P."/>
            <person name="Terry A.Y."/>
            <person name="Boore J.L."/>
            <person name="Simakov O."/>
            <person name="Marletaz F."/>
            <person name="Cho S.-J."/>
            <person name="Edsinger-Gonzales E."/>
            <person name="Havlak P."/>
            <person name="Kuo D.-H."/>
            <person name="Larsson T."/>
            <person name="Lv J."/>
            <person name="Arendt D."/>
            <person name="Savage R."/>
            <person name="Osoegawa K."/>
            <person name="de Jong P."/>
            <person name="Lindberg D.R."/>
            <person name="Seaver E.C."/>
            <person name="Weisblat D.A."/>
            <person name="Putnam N.H."/>
            <person name="Grigoriev I.V."/>
            <person name="Rokhsar D.S."/>
        </authorList>
    </citation>
    <scope>NUCLEOTIDE SEQUENCE</scope>
    <source>
        <strain evidence="10">I ESC-2004</strain>
    </source>
</reference>
<dbReference type="OrthoDB" id="103349at2759"/>
<keyword evidence="6" id="KW-0325">Glycoprotein</keyword>
<protein>
    <recommendedName>
        <fullName evidence="7">Sulfatase N-terminal domain-containing protein</fullName>
    </recommendedName>
</protein>
<dbReference type="EMBL" id="AMQN01012529">
    <property type="status" value="NOT_ANNOTATED_CDS"/>
    <property type="molecule type" value="Genomic_DNA"/>
</dbReference>
<dbReference type="InterPro" id="IPR024607">
    <property type="entry name" value="Sulfatase_CS"/>
</dbReference>
<dbReference type="AlphaFoldDB" id="R7TJL7"/>
<dbReference type="Proteomes" id="UP000014760">
    <property type="component" value="Unassembled WGS sequence"/>
</dbReference>
<reference evidence="8 10" key="2">
    <citation type="journal article" date="2013" name="Nature">
        <title>Insights into bilaterian evolution from three spiralian genomes.</title>
        <authorList>
            <person name="Simakov O."/>
            <person name="Marletaz F."/>
            <person name="Cho S.J."/>
            <person name="Edsinger-Gonzales E."/>
            <person name="Havlak P."/>
            <person name="Hellsten U."/>
            <person name="Kuo D.H."/>
            <person name="Larsson T."/>
            <person name="Lv J."/>
            <person name="Arendt D."/>
            <person name="Savage R."/>
            <person name="Osoegawa K."/>
            <person name="de Jong P."/>
            <person name="Grimwood J."/>
            <person name="Chapman J.A."/>
            <person name="Shapiro H."/>
            <person name="Aerts A."/>
            <person name="Otillar R.P."/>
            <person name="Terry A.Y."/>
            <person name="Boore J.L."/>
            <person name="Grigoriev I.V."/>
            <person name="Lindberg D.R."/>
            <person name="Seaver E.C."/>
            <person name="Weisblat D.A."/>
            <person name="Putnam N.H."/>
            <person name="Rokhsar D.S."/>
        </authorList>
    </citation>
    <scope>NUCLEOTIDE SEQUENCE</scope>
    <source>
        <strain evidence="8 10">I ESC-2004</strain>
    </source>
</reference>
<evidence type="ECO:0000256" key="5">
    <source>
        <dbReference type="ARBA" id="ARBA00022837"/>
    </source>
</evidence>
<dbReference type="PANTHER" id="PTHR10342:SF274">
    <property type="entry name" value="ARYLSULFATASE B"/>
    <property type="match status" value="1"/>
</dbReference>
<comment type="similarity">
    <text evidence="2">Belongs to the sulfatase family.</text>
</comment>
<feature type="non-terminal residue" evidence="8">
    <location>
        <position position="1"/>
    </location>
</feature>
<evidence type="ECO:0000313" key="9">
    <source>
        <dbReference type="EnsemblMetazoa" id="CapteP107177"/>
    </source>
</evidence>
<evidence type="ECO:0000313" key="8">
    <source>
        <dbReference type="EMBL" id="ELT93884.1"/>
    </source>
</evidence>
<dbReference type="Gene3D" id="3.40.720.10">
    <property type="entry name" value="Alkaline Phosphatase, subunit A"/>
    <property type="match status" value="1"/>
</dbReference>
<evidence type="ECO:0000313" key="10">
    <source>
        <dbReference type="Proteomes" id="UP000014760"/>
    </source>
</evidence>
<dbReference type="HOGENOM" id="CLU_006332_10_1_1"/>
<evidence type="ECO:0000256" key="2">
    <source>
        <dbReference type="ARBA" id="ARBA00008779"/>
    </source>
</evidence>
<name>R7TJL7_CAPTE</name>
<keyword evidence="3" id="KW-0479">Metal-binding</keyword>
<evidence type="ECO:0000256" key="1">
    <source>
        <dbReference type="ARBA" id="ARBA00001913"/>
    </source>
</evidence>
<comment type="cofactor">
    <cofactor evidence="1">
        <name>Ca(2+)</name>
        <dbReference type="ChEBI" id="CHEBI:29108"/>
    </cofactor>
</comment>
<feature type="domain" description="Sulfatase N-terminal" evidence="7">
    <location>
        <begin position="1"/>
        <end position="320"/>
    </location>
</feature>
<keyword evidence="5" id="KW-0106">Calcium</keyword>
<keyword evidence="10" id="KW-1185">Reference proteome</keyword>
<evidence type="ECO:0000256" key="3">
    <source>
        <dbReference type="ARBA" id="ARBA00022723"/>
    </source>
</evidence>
<dbReference type="CDD" id="cd16029">
    <property type="entry name" value="4-S"/>
    <property type="match status" value="1"/>
</dbReference>
<dbReference type="PROSITE" id="PS00523">
    <property type="entry name" value="SULFATASE_1"/>
    <property type="match status" value="1"/>
</dbReference>
<evidence type="ECO:0000256" key="4">
    <source>
        <dbReference type="ARBA" id="ARBA00022801"/>
    </source>
</evidence>
<evidence type="ECO:0000259" key="7">
    <source>
        <dbReference type="Pfam" id="PF00884"/>
    </source>
</evidence>
<reference evidence="9" key="3">
    <citation type="submission" date="2015-06" db="UniProtKB">
        <authorList>
            <consortium name="EnsemblMetazoa"/>
        </authorList>
    </citation>
    <scope>IDENTIFICATION</scope>
</reference>
<dbReference type="EMBL" id="KB309584">
    <property type="protein sequence ID" value="ELT93884.1"/>
    <property type="molecule type" value="Genomic_DNA"/>
</dbReference>
<dbReference type="EnsemblMetazoa" id="CapteT107177">
    <property type="protein sequence ID" value="CapteP107177"/>
    <property type="gene ID" value="CapteG107177"/>
</dbReference>
<proteinExistence type="inferred from homology"/>
<dbReference type="GO" id="GO:0046872">
    <property type="term" value="F:metal ion binding"/>
    <property type="evidence" value="ECO:0007669"/>
    <property type="project" value="UniProtKB-KW"/>
</dbReference>
<dbReference type="STRING" id="283909.R7TJL7"/>
<sequence>PNFVFILADDLGYNDIGFRNPDVQTPNLDYLANKGVILTNNYVQAVCTPSRHALMTGRYPYRSAMQNFVINPDQAKCTALEYKFLPQYLKELGYQNHLIGKWNLGYCREECLPTSRGFDSFFGLLDGAGDYWEHTTYGLYDCTGQSLAGMACLCEFTQKISILMPVICFQDLELDRLDKIFTEHDNKQPLFLYFAPQNPHTPSQPTDEFLNKYSADDFEDVRRRYLALTSGLDSMVGKVVELLNDNHMMDNTYLIFLSDNGADPAEGLNAPFRGGKGSLFEGGTKSSSFIYSPLLKKTEYENDGLMHITDWLPTLVKLAGGHVEDGLC</sequence>